<gene>
    <name evidence="2" type="ORF">STCU_05842</name>
</gene>
<organism evidence="2 3">
    <name type="scientific">Strigomonas culicis</name>
    <dbReference type="NCBI Taxonomy" id="28005"/>
    <lineage>
        <taxon>Eukaryota</taxon>
        <taxon>Discoba</taxon>
        <taxon>Euglenozoa</taxon>
        <taxon>Kinetoplastea</taxon>
        <taxon>Metakinetoplastina</taxon>
        <taxon>Trypanosomatida</taxon>
        <taxon>Trypanosomatidae</taxon>
        <taxon>Strigomonadinae</taxon>
        <taxon>Strigomonas</taxon>
    </lineage>
</organism>
<keyword evidence="3" id="KW-1185">Reference proteome</keyword>
<dbReference type="AlphaFoldDB" id="S9VJM4"/>
<dbReference type="OrthoDB" id="247306at2759"/>
<feature type="non-terminal residue" evidence="2">
    <location>
        <position position="736"/>
    </location>
</feature>
<evidence type="ECO:0000313" key="3">
    <source>
        <dbReference type="Proteomes" id="UP000015354"/>
    </source>
</evidence>
<evidence type="ECO:0000256" key="1">
    <source>
        <dbReference type="SAM" id="Coils"/>
    </source>
</evidence>
<comment type="caution">
    <text evidence="2">The sequence shown here is derived from an EMBL/GenBank/DDBJ whole genome shotgun (WGS) entry which is preliminary data.</text>
</comment>
<proteinExistence type="predicted"/>
<protein>
    <submittedName>
        <fullName evidence="2">Uncharacterized protein</fullName>
    </submittedName>
</protein>
<dbReference type="Proteomes" id="UP000015354">
    <property type="component" value="Unassembled WGS sequence"/>
</dbReference>
<dbReference type="EMBL" id="ATMH01005842">
    <property type="protein sequence ID" value="EPY27256.1"/>
    <property type="molecule type" value="Genomic_DNA"/>
</dbReference>
<keyword evidence="1" id="KW-0175">Coiled coil</keyword>
<sequence length="736" mass="83962">MYGNKRVRAESPTDCLSRVDEQQISNATGQINKALISHLMEKWTASASDAAEWQDMFQRGQERVVATYQRSAESYAKSIALEKRLSVSAIALESSSRQLQTCAADAASCVSDKLNYTFDTVVKHLQSRVQDGDELNAELVRYVSSFLAYVHRELEAHARRTLEAELQVATEKVTGAHLKAAYRLEQQRHRRYLEEVNALMRIVELLAQKSKEKNDAIIQLSRCREHVRLLEQQLSLNGIVAAVLPEVFQPPVRVQRPAPPEHLREAAPQYFALRMLEHKDVTLSELVQSWCEQENRLEEEKKKNAELLAASKQTEHDALLVHQLYMEEKHRRERCDRRITEMVRERLAPKDDQSVASELSQLRWNYSLVMDEAAKLAVSLKMTMEELEQAKALTAHQGEVIKQLQTDAETDEVANTLSYLRQLYENNVKAMEQDFITTELNYHIVAEALNATKASESLTDASLQEARRNAKELDTLLGQLQDEYLALEQQQSSERQQVQGLVDENEQAFSSKVRELSAQLDHLEKEKSFANQQNSSLLDAFTDSLESLVDTFRSINPPLPAYRKLDEENQKSYDAMEGLNRVESMRKTLSHLFSFIRGHLQTTNAQRANMLDASLSDAEYVTFLLERLKVVTAERDAACEQLQQSRELIDRHQLSVAEEVLQHDVSTDEYTSLAEIAAQRDRLQAELEALQEVETRTAKHLASTEAERSAAHQSLASAEVYMSVQKEHTRRLEEAL</sequence>
<feature type="coiled-coil region" evidence="1">
    <location>
        <begin position="463"/>
        <end position="540"/>
    </location>
</feature>
<reference evidence="2 3" key="1">
    <citation type="journal article" date="2013" name="PLoS ONE">
        <title>Predicting the Proteins of Angomonas deanei, Strigomonas culicis and Their Respective Endosymbionts Reveals New Aspects of the Trypanosomatidae Family.</title>
        <authorList>
            <person name="Motta M.C."/>
            <person name="Martins A.C."/>
            <person name="de Souza S.S."/>
            <person name="Catta-Preta C.M."/>
            <person name="Silva R."/>
            <person name="Klein C.C."/>
            <person name="de Almeida L.G."/>
            <person name="de Lima Cunha O."/>
            <person name="Ciapina L.P."/>
            <person name="Brocchi M."/>
            <person name="Colabardini A.C."/>
            <person name="de Araujo Lima B."/>
            <person name="Machado C.R."/>
            <person name="de Almeida Soares C.M."/>
            <person name="Probst C.M."/>
            <person name="de Menezes C.B."/>
            <person name="Thompson C.E."/>
            <person name="Bartholomeu D.C."/>
            <person name="Gradia D.F."/>
            <person name="Pavoni D.P."/>
            <person name="Grisard E.C."/>
            <person name="Fantinatti-Garboggini F."/>
            <person name="Marchini F.K."/>
            <person name="Rodrigues-Luiz G.F."/>
            <person name="Wagner G."/>
            <person name="Goldman G.H."/>
            <person name="Fietto J.L."/>
            <person name="Elias M.C."/>
            <person name="Goldman M.H."/>
            <person name="Sagot M.F."/>
            <person name="Pereira M."/>
            <person name="Stoco P.H."/>
            <person name="de Mendonca-Neto R.P."/>
            <person name="Teixeira S.M."/>
            <person name="Maciel T.E."/>
            <person name="de Oliveira Mendes T.A."/>
            <person name="Urmenyi T.P."/>
            <person name="de Souza W."/>
            <person name="Schenkman S."/>
            <person name="de Vasconcelos A.T."/>
        </authorList>
    </citation>
    <scope>NUCLEOTIDE SEQUENCE [LARGE SCALE GENOMIC DNA]</scope>
</reference>
<evidence type="ECO:0000313" key="2">
    <source>
        <dbReference type="EMBL" id="EPY27256.1"/>
    </source>
</evidence>
<name>S9VJM4_9TRYP</name>
<accession>S9VJM4</accession>